<evidence type="ECO:0000313" key="4">
    <source>
        <dbReference type="Proteomes" id="UP000765509"/>
    </source>
</evidence>
<feature type="compositionally biased region" description="Basic residues" evidence="1">
    <location>
        <begin position="225"/>
        <end position="235"/>
    </location>
</feature>
<dbReference type="InterPro" id="IPR032675">
    <property type="entry name" value="LRR_dom_sf"/>
</dbReference>
<proteinExistence type="predicted"/>
<dbReference type="Gene3D" id="3.80.10.10">
    <property type="entry name" value="Ribonuclease Inhibitor"/>
    <property type="match status" value="2"/>
</dbReference>
<keyword evidence="4" id="KW-1185">Reference proteome</keyword>
<reference evidence="3" key="1">
    <citation type="submission" date="2021-03" db="EMBL/GenBank/DDBJ databases">
        <title>Draft genome sequence of rust myrtle Austropuccinia psidii MF-1, a brazilian biotype.</title>
        <authorList>
            <person name="Quecine M.C."/>
            <person name="Pachon D.M.R."/>
            <person name="Bonatelli M.L."/>
            <person name="Correr F.H."/>
            <person name="Franceschini L.M."/>
            <person name="Leite T.F."/>
            <person name="Margarido G.R.A."/>
            <person name="Almeida C.A."/>
            <person name="Ferrarezi J.A."/>
            <person name="Labate C.A."/>
        </authorList>
    </citation>
    <scope>NUCLEOTIDE SEQUENCE</scope>
    <source>
        <strain evidence="3">MF-1</strain>
    </source>
</reference>
<dbReference type="OrthoDB" id="421226at2759"/>
<feature type="compositionally biased region" description="Polar residues" evidence="1">
    <location>
        <begin position="1"/>
        <end position="10"/>
    </location>
</feature>
<dbReference type="InterPro" id="IPR056451">
    <property type="entry name" value="Znf_Tbcl_Rhp7"/>
</dbReference>
<sequence>MVRPSRFNNPSTSHSTSQQSSSHSNSVGGVTVVGVSSQASGDNQTNASAPPPPPPAGSTISGPTSALTSFLKEQGIRPRNVSRFTSIQSQASTSVAILEEPAEQDNVNQDDEDVDSDNLDDDQPMVKPGKRSQKTKATHLWPGPGASSSKVPATKKTSPEPPSKPKPGKYADRKPGHIATCAECGKRFTVTRYTQHAQGEGQLCDACAQENSCRKAPEDGNARPSAKKRRTKKNPAIKPTWSENSIQTLQMACITVIARHTESIDRLENVGSVNLEKICQIVCKHRELKPVNLPLFLDVSHSELKLFDCIHLRQETLMSIPVFCPRLVRLMLNFCGHMTGEVLVNYAQRLSRLRELDLFGPYLVRKEEWLEVFKIWNTVRPARISTKNEDEEDAMRVDADPRKSIELLQGPQISAFRLKQSPRFDFDCVKALMDCCKNLTNLRLDDIGLLDDRALDVISAAGLNQLRNLAIANGGITNGATGEVLTDGALIRLLKSVAGSLEVLDISQNKKLTDAVLCDGIGAHCRKLHTLDISGLGEVTTQGVERLFEQLRQAGAPAIVHLRLARCIKVGNDGLSAILSHSAPSLKALDINSVDELRAELLERLAKEAIMVEELDVSFVRDVDDFVIKAFLDGMPKLKNLFTYGNNRVSDLCPSRKGVVIKGQERAILVN</sequence>
<dbReference type="AlphaFoldDB" id="A0A9Q3HH47"/>
<dbReference type="EMBL" id="AVOT02018259">
    <property type="protein sequence ID" value="MBW0505016.1"/>
    <property type="molecule type" value="Genomic_DNA"/>
</dbReference>
<dbReference type="GO" id="GO:0019005">
    <property type="term" value="C:SCF ubiquitin ligase complex"/>
    <property type="evidence" value="ECO:0007669"/>
    <property type="project" value="TreeGrafter"/>
</dbReference>
<feature type="compositionally biased region" description="Basic residues" evidence="1">
    <location>
        <begin position="128"/>
        <end position="137"/>
    </location>
</feature>
<name>A0A9Q3HH47_9BASI</name>
<dbReference type="Pfam" id="PF23550">
    <property type="entry name" value="zf_Tbcl_Rhp7"/>
    <property type="match status" value="1"/>
</dbReference>
<feature type="compositionally biased region" description="Acidic residues" evidence="1">
    <location>
        <begin position="100"/>
        <end position="123"/>
    </location>
</feature>
<evidence type="ECO:0000313" key="3">
    <source>
        <dbReference type="EMBL" id="MBW0505016.1"/>
    </source>
</evidence>
<feature type="compositionally biased region" description="Low complexity" evidence="1">
    <location>
        <begin position="11"/>
        <end position="38"/>
    </location>
</feature>
<accession>A0A9Q3HH47</accession>
<dbReference type="Proteomes" id="UP000765509">
    <property type="component" value="Unassembled WGS sequence"/>
</dbReference>
<feature type="region of interest" description="Disordered" evidence="1">
    <location>
        <begin position="214"/>
        <end position="239"/>
    </location>
</feature>
<dbReference type="PANTHER" id="PTHR13318:SF95">
    <property type="entry name" value="F-BOX PROTEIN YLR352W"/>
    <property type="match status" value="1"/>
</dbReference>
<dbReference type="GO" id="GO:0031146">
    <property type="term" value="P:SCF-dependent proteasomal ubiquitin-dependent protein catabolic process"/>
    <property type="evidence" value="ECO:0007669"/>
    <property type="project" value="TreeGrafter"/>
</dbReference>
<feature type="domain" description="DNA repair protein rhp7 treble clef" evidence="2">
    <location>
        <begin position="175"/>
        <end position="210"/>
    </location>
</feature>
<gene>
    <name evidence="3" type="ORF">O181_044731</name>
</gene>
<dbReference type="SMART" id="SM00367">
    <property type="entry name" value="LRR_CC"/>
    <property type="match status" value="3"/>
</dbReference>
<comment type="caution">
    <text evidence="3">The sequence shown here is derived from an EMBL/GenBank/DDBJ whole genome shotgun (WGS) entry which is preliminary data.</text>
</comment>
<evidence type="ECO:0000259" key="2">
    <source>
        <dbReference type="Pfam" id="PF23550"/>
    </source>
</evidence>
<evidence type="ECO:0000256" key="1">
    <source>
        <dbReference type="SAM" id="MobiDB-lite"/>
    </source>
</evidence>
<feature type="region of interest" description="Disordered" evidence="1">
    <location>
        <begin position="1"/>
        <end position="175"/>
    </location>
</feature>
<dbReference type="InterPro" id="IPR006553">
    <property type="entry name" value="Leu-rich_rpt_Cys-con_subtyp"/>
</dbReference>
<protein>
    <recommendedName>
        <fullName evidence="2">DNA repair protein rhp7 treble clef domain-containing protein</fullName>
    </recommendedName>
</protein>
<dbReference type="PANTHER" id="PTHR13318">
    <property type="entry name" value="PARTNER OF PAIRED, ISOFORM B-RELATED"/>
    <property type="match status" value="1"/>
</dbReference>
<organism evidence="3 4">
    <name type="scientific">Austropuccinia psidii MF-1</name>
    <dbReference type="NCBI Taxonomy" id="1389203"/>
    <lineage>
        <taxon>Eukaryota</taxon>
        <taxon>Fungi</taxon>
        <taxon>Dikarya</taxon>
        <taxon>Basidiomycota</taxon>
        <taxon>Pucciniomycotina</taxon>
        <taxon>Pucciniomycetes</taxon>
        <taxon>Pucciniales</taxon>
        <taxon>Sphaerophragmiaceae</taxon>
        <taxon>Austropuccinia</taxon>
    </lineage>
</organism>
<dbReference type="SUPFAM" id="SSF52047">
    <property type="entry name" value="RNI-like"/>
    <property type="match status" value="1"/>
</dbReference>
<feature type="compositionally biased region" description="Polar residues" evidence="1">
    <location>
        <begin position="82"/>
        <end position="95"/>
    </location>
</feature>